<protein>
    <submittedName>
        <fullName evidence="2">Uncharacterized protein</fullName>
    </submittedName>
</protein>
<evidence type="ECO:0000256" key="1">
    <source>
        <dbReference type="SAM" id="Phobius"/>
    </source>
</evidence>
<keyword evidence="3" id="KW-1185">Reference proteome</keyword>
<evidence type="ECO:0000313" key="3">
    <source>
        <dbReference type="Proteomes" id="UP000007800"/>
    </source>
</evidence>
<organism evidence="3">
    <name type="scientific">Perkinsus marinus (strain ATCC 50983 / TXsc)</name>
    <dbReference type="NCBI Taxonomy" id="423536"/>
    <lineage>
        <taxon>Eukaryota</taxon>
        <taxon>Sar</taxon>
        <taxon>Alveolata</taxon>
        <taxon>Perkinsozoa</taxon>
        <taxon>Perkinsea</taxon>
        <taxon>Perkinsida</taxon>
        <taxon>Perkinsidae</taxon>
        <taxon>Perkinsus</taxon>
    </lineage>
</organism>
<reference evidence="2 3" key="1">
    <citation type="submission" date="2008-07" db="EMBL/GenBank/DDBJ databases">
        <authorList>
            <person name="El-Sayed N."/>
            <person name="Caler E."/>
            <person name="Inman J."/>
            <person name="Amedeo P."/>
            <person name="Hass B."/>
            <person name="Wortman J."/>
        </authorList>
    </citation>
    <scope>NUCLEOTIDE SEQUENCE [LARGE SCALE GENOMIC DNA]</scope>
    <source>
        <strain evidence="3">ATCC 50983 / TXsc</strain>
    </source>
</reference>
<gene>
    <name evidence="2" type="ORF">Pmar_PMAR016606</name>
</gene>
<dbReference type="RefSeq" id="XP_002780412.1">
    <property type="nucleotide sequence ID" value="XM_002780366.1"/>
</dbReference>
<dbReference type="OMA" id="KHVYGVA"/>
<keyword evidence="1" id="KW-0472">Membrane</keyword>
<sequence length="148" mass="16824">MTKYDDGSTVKQLFKDLVPSPTLLLTYPMFMANARLLVYKDPELMAMRKVQKIRMPLVLHKMKDIKHVYGVAALYRGADVNILHSCAKVFLKYPLTSCDVGPKKKAAYRYAVEFITYPLLLATARIAVYGQDPILDCGLQQCFEETVK</sequence>
<proteinExistence type="predicted"/>
<dbReference type="Proteomes" id="UP000007800">
    <property type="component" value="Unassembled WGS sequence"/>
</dbReference>
<dbReference type="AlphaFoldDB" id="C5KTM8"/>
<feature type="transmembrane region" description="Helical" evidence="1">
    <location>
        <begin position="20"/>
        <end position="39"/>
    </location>
</feature>
<dbReference type="EMBL" id="GG676169">
    <property type="protein sequence ID" value="EER12207.1"/>
    <property type="molecule type" value="Genomic_DNA"/>
</dbReference>
<dbReference type="GeneID" id="9061283"/>
<dbReference type="InParanoid" id="C5KTM8"/>
<keyword evidence="1" id="KW-0812">Transmembrane</keyword>
<name>C5KTM8_PERM5</name>
<keyword evidence="1" id="KW-1133">Transmembrane helix</keyword>
<accession>C5KTM8</accession>
<evidence type="ECO:0000313" key="2">
    <source>
        <dbReference type="EMBL" id="EER12207.1"/>
    </source>
</evidence>